<dbReference type="InterPro" id="IPR013057">
    <property type="entry name" value="AA_transpt_TM"/>
</dbReference>
<protein>
    <recommendedName>
        <fullName evidence="10">Amino acid transporter transmembrane domain-containing protein</fullName>
    </recommendedName>
</protein>
<evidence type="ECO:0000313" key="12">
    <source>
        <dbReference type="Proteomes" id="UP001552299"/>
    </source>
</evidence>
<feature type="transmembrane region" description="Helical" evidence="9">
    <location>
        <begin position="424"/>
        <end position="444"/>
    </location>
</feature>
<evidence type="ECO:0000259" key="10">
    <source>
        <dbReference type="Pfam" id="PF01490"/>
    </source>
</evidence>
<evidence type="ECO:0000256" key="3">
    <source>
        <dbReference type="ARBA" id="ARBA00022692"/>
    </source>
</evidence>
<comment type="similarity">
    <text evidence="7">Belongs to the amino acid/polyamine transporter 2 family. Amino acid/auxin permease (AAAP) (TC 2.A.18.5) subfamily.</text>
</comment>
<keyword evidence="4" id="KW-0029">Amino-acid transport</keyword>
<dbReference type="FunFam" id="1.20.1740.10:FF:000047">
    <property type="entry name" value="Amino acid transporter AVT1A"/>
    <property type="match status" value="1"/>
</dbReference>
<feature type="transmembrane region" description="Helical" evidence="9">
    <location>
        <begin position="162"/>
        <end position="184"/>
    </location>
</feature>
<evidence type="ECO:0000256" key="8">
    <source>
        <dbReference type="SAM" id="MobiDB-lite"/>
    </source>
</evidence>
<feature type="transmembrane region" description="Helical" evidence="9">
    <location>
        <begin position="205"/>
        <end position="223"/>
    </location>
</feature>
<feature type="transmembrane region" description="Helical" evidence="9">
    <location>
        <begin position="246"/>
        <end position="264"/>
    </location>
</feature>
<dbReference type="Pfam" id="PF01490">
    <property type="entry name" value="Aa_trans"/>
    <property type="match status" value="1"/>
</dbReference>
<gene>
    <name evidence="11" type="ORF">M5K25_014237</name>
</gene>
<reference evidence="11 12" key="1">
    <citation type="journal article" date="2024" name="Plant Biotechnol. J.">
        <title>Dendrobium thyrsiflorum genome and its molecular insights into genes involved in important horticultural traits.</title>
        <authorList>
            <person name="Chen B."/>
            <person name="Wang J.Y."/>
            <person name="Zheng P.J."/>
            <person name="Li K.L."/>
            <person name="Liang Y.M."/>
            <person name="Chen X.F."/>
            <person name="Zhang C."/>
            <person name="Zhao X."/>
            <person name="He X."/>
            <person name="Zhang G.Q."/>
            <person name="Liu Z.J."/>
            <person name="Xu Q."/>
        </authorList>
    </citation>
    <scope>NUCLEOTIDE SEQUENCE [LARGE SCALE GENOMIC DNA]</scope>
    <source>
        <strain evidence="11">GZMU011</strain>
    </source>
</reference>
<evidence type="ECO:0000256" key="5">
    <source>
        <dbReference type="ARBA" id="ARBA00022989"/>
    </source>
</evidence>
<comment type="caution">
    <text evidence="11">The sequence shown here is derived from an EMBL/GenBank/DDBJ whole genome shotgun (WGS) entry which is preliminary data.</text>
</comment>
<name>A0ABD0V259_DENTH</name>
<evidence type="ECO:0000313" key="11">
    <source>
        <dbReference type="EMBL" id="KAL0916707.1"/>
    </source>
</evidence>
<keyword evidence="12" id="KW-1185">Reference proteome</keyword>
<feature type="transmembrane region" description="Helical" evidence="9">
    <location>
        <begin position="481"/>
        <end position="503"/>
    </location>
</feature>
<organism evidence="11 12">
    <name type="scientific">Dendrobium thyrsiflorum</name>
    <name type="common">Pinecone-like raceme dendrobium</name>
    <name type="synonym">Orchid</name>
    <dbReference type="NCBI Taxonomy" id="117978"/>
    <lineage>
        <taxon>Eukaryota</taxon>
        <taxon>Viridiplantae</taxon>
        <taxon>Streptophyta</taxon>
        <taxon>Embryophyta</taxon>
        <taxon>Tracheophyta</taxon>
        <taxon>Spermatophyta</taxon>
        <taxon>Magnoliopsida</taxon>
        <taxon>Liliopsida</taxon>
        <taxon>Asparagales</taxon>
        <taxon>Orchidaceae</taxon>
        <taxon>Epidendroideae</taxon>
        <taxon>Malaxideae</taxon>
        <taxon>Dendrobiinae</taxon>
        <taxon>Dendrobium</taxon>
    </lineage>
</organism>
<evidence type="ECO:0000256" key="9">
    <source>
        <dbReference type="SAM" id="Phobius"/>
    </source>
</evidence>
<dbReference type="Proteomes" id="UP001552299">
    <property type="component" value="Unassembled WGS sequence"/>
</dbReference>
<evidence type="ECO:0000256" key="2">
    <source>
        <dbReference type="ARBA" id="ARBA00022448"/>
    </source>
</evidence>
<feature type="region of interest" description="Disordered" evidence="8">
    <location>
        <begin position="12"/>
        <end position="48"/>
    </location>
</feature>
<dbReference type="GO" id="GO:0031090">
    <property type="term" value="C:organelle membrane"/>
    <property type="evidence" value="ECO:0007669"/>
    <property type="project" value="UniProtKB-ARBA"/>
</dbReference>
<feature type="transmembrane region" description="Helical" evidence="9">
    <location>
        <begin position="344"/>
        <end position="364"/>
    </location>
</feature>
<dbReference type="PANTHER" id="PTHR22950">
    <property type="entry name" value="AMINO ACID TRANSPORTER"/>
    <property type="match status" value="1"/>
</dbReference>
<keyword evidence="6 9" id="KW-0472">Membrane</keyword>
<dbReference type="AlphaFoldDB" id="A0ABD0V259"/>
<dbReference type="PANTHER" id="PTHR22950:SF701">
    <property type="entry name" value="AMINO ACID TRANSPORTER AVT1A-LIKE"/>
    <property type="match status" value="1"/>
</dbReference>
<evidence type="ECO:0000256" key="7">
    <source>
        <dbReference type="ARBA" id="ARBA00049662"/>
    </source>
</evidence>
<comment type="subcellular location">
    <subcellularLocation>
        <location evidence="1">Membrane</location>
        <topology evidence="1">Multi-pass membrane protein</topology>
    </subcellularLocation>
</comment>
<dbReference type="EMBL" id="JANQDX010000011">
    <property type="protein sequence ID" value="KAL0916707.1"/>
    <property type="molecule type" value="Genomic_DNA"/>
</dbReference>
<accession>A0ABD0V259</accession>
<dbReference type="GO" id="GO:0006865">
    <property type="term" value="P:amino acid transport"/>
    <property type="evidence" value="ECO:0007669"/>
    <property type="project" value="UniProtKB-KW"/>
</dbReference>
<sequence>MAEKDVELFVEDGIGCGDGDDGVESNGSDGGSEAEHCGEPLSSHQWPQSYSIDSSTTAAFPSFGCLRGTSSRYSRLDLVTQSGHDLNLKQPLLLGSIIEKDGLDKNFKKMISLTGDKAISCHAQIHGELASHGCSVTQTVLNGINVLVGAGLISIPHTIREAGWIGLVFLVFFSMVCCYTGFLLKYCFERKEGILSYPDIGEAAFGRYGRLFISSYCVEFIILEGDNLTRMFPGVSFDWGGIHLDSLHFFGVLTALIVLPTVFLRDLRVISYLSAGGVFATILVLFSVISVGATDGIGYHQTGEVVRWRGVPFAVGIYGFCYSGHAVFPNIYQSMADRTKFTRAFSLCTAIYGSFAAISYLMFGESTLPQITLNLPKDAAASKVALWTTVINPFTKYALLLTPLARSIEELFPSGISNSVWFSLLLRTALVFSTVCIAFLLPFFGLLMSLIGSLFSIVVAIIAPTLCFLKLSKNKASKFQVAVSIVIVAMGIISAILGTYSSISEIMKSY</sequence>
<feature type="transmembrane region" description="Helical" evidence="9">
    <location>
        <begin position="450"/>
        <end position="469"/>
    </location>
</feature>
<feature type="transmembrane region" description="Helical" evidence="9">
    <location>
        <begin position="384"/>
        <end position="404"/>
    </location>
</feature>
<evidence type="ECO:0000256" key="4">
    <source>
        <dbReference type="ARBA" id="ARBA00022970"/>
    </source>
</evidence>
<feature type="transmembrane region" description="Helical" evidence="9">
    <location>
        <begin position="271"/>
        <end position="293"/>
    </location>
</feature>
<feature type="domain" description="Amino acid transporter transmembrane" evidence="10">
    <location>
        <begin position="133"/>
        <end position="503"/>
    </location>
</feature>
<keyword evidence="2" id="KW-0813">Transport</keyword>
<keyword evidence="5 9" id="KW-1133">Transmembrane helix</keyword>
<proteinExistence type="inferred from homology"/>
<evidence type="ECO:0000256" key="6">
    <source>
        <dbReference type="ARBA" id="ARBA00023136"/>
    </source>
</evidence>
<feature type="transmembrane region" description="Helical" evidence="9">
    <location>
        <begin position="313"/>
        <end position="332"/>
    </location>
</feature>
<keyword evidence="3 9" id="KW-0812">Transmembrane</keyword>
<evidence type="ECO:0000256" key="1">
    <source>
        <dbReference type="ARBA" id="ARBA00004141"/>
    </source>
</evidence>